<evidence type="ECO:0000313" key="13">
    <source>
        <dbReference type="EMBL" id="KAK6168018.1"/>
    </source>
</evidence>
<keyword evidence="6" id="KW-0862">Zinc</keyword>
<feature type="compositionally biased region" description="Basic and acidic residues" evidence="11">
    <location>
        <begin position="343"/>
        <end position="355"/>
    </location>
</feature>
<evidence type="ECO:0000256" key="6">
    <source>
        <dbReference type="ARBA" id="ARBA00022833"/>
    </source>
</evidence>
<evidence type="ECO:0000256" key="5">
    <source>
        <dbReference type="ARBA" id="ARBA00022771"/>
    </source>
</evidence>
<feature type="region of interest" description="Disordered" evidence="11">
    <location>
        <begin position="1"/>
        <end position="34"/>
    </location>
</feature>
<feature type="domain" description="C2H2-type" evidence="12">
    <location>
        <begin position="160"/>
        <end position="182"/>
    </location>
</feature>
<evidence type="ECO:0000256" key="4">
    <source>
        <dbReference type="ARBA" id="ARBA00022737"/>
    </source>
</evidence>
<evidence type="ECO:0000259" key="12">
    <source>
        <dbReference type="PROSITE" id="PS50157"/>
    </source>
</evidence>
<keyword evidence="8" id="KW-0804">Transcription</keyword>
<feature type="domain" description="C2H2-type" evidence="12">
    <location>
        <begin position="132"/>
        <end position="154"/>
    </location>
</feature>
<keyword evidence="9" id="KW-0539">Nucleus</keyword>
<evidence type="ECO:0000256" key="8">
    <source>
        <dbReference type="ARBA" id="ARBA00023163"/>
    </source>
</evidence>
<dbReference type="GO" id="GO:0005634">
    <property type="term" value="C:nucleus"/>
    <property type="evidence" value="ECO:0007669"/>
    <property type="project" value="UniProtKB-SubCell"/>
</dbReference>
<feature type="region of interest" description="Disordered" evidence="11">
    <location>
        <begin position="370"/>
        <end position="392"/>
    </location>
</feature>
<dbReference type="GO" id="GO:0000978">
    <property type="term" value="F:RNA polymerase II cis-regulatory region sequence-specific DNA binding"/>
    <property type="evidence" value="ECO:0007669"/>
    <property type="project" value="TreeGrafter"/>
</dbReference>
<evidence type="ECO:0000256" key="7">
    <source>
        <dbReference type="ARBA" id="ARBA00023015"/>
    </source>
</evidence>
<keyword evidence="4" id="KW-0677">Repeat</keyword>
<dbReference type="InterPro" id="IPR036236">
    <property type="entry name" value="Znf_C2H2_sf"/>
</dbReference>
<dbReference type="Pfam" id="PF00096">
    <property type="entry name" value="zf-C2H2"/>
    <property type="match status" value="3"/>
</dbReference>
<dbReference type="PANTHER" id="PTHR24388">
    <property type="entry name" value="ZINC FINGER PROTEIN"/>
    <property type="match status" value="1"/>
</dbReference>
<dbReference type="EMBL" id="JAZGQO010000018">
    <property type="protein sequence ID" value="KAK6168018.1"/>
    <property type="molecule type" value="Genomic_DNA"/>
</dbReference>
<feature type="domain" description="C2H2-type" evidence="12">
    <location>
        <begin position="75"/>
        <end position="102"/>
    </location>
</feature>
<dbReference type="Proteomes" id="UP001347796">
    <property type="component" value="Unassembled WGS sequence"/>
</dbReference>
<dbReference type="Gene3D" id="3.30.160.60">
    <property type="entry name" value="Classic Zinc Finger"/>
    <property type="match status" value="4"/>
</dbReference>
<feature type="compositionally biased region" description="Basic and acidic residues" evidence="11">
    <location>
        <begin position="1"/>
        <end position="17"/>
    </location>
</feature>
<dbReference type="FunFam" id="3.30.160.60:FF:000193">
    <property type="entry name" value="Zinc finger protein 300"/>
    <property type="match status" value="1"/>
</dbReference>
<dbReference type="InterPro" id="IPR013087">
    <property type="entry name" value="Znf_C2H2_type"/>
</dbReference>
<keyword evidence="7" id="KW-0805">Transcription regulation</keyword>
<evidence type="ECO:0000256" key="11">
    <source>
        <dbReference type="SAM" id="MobiDB-lite"/>
    </source>
</evidence>
<dbReference type="PANTHER" id="PTHR24388:SF53">
    <property type="entry name" value="CHORION TRANSCRIPTION FACTOR CF2-RELATED"/>
    <property type="match status" value="1"/>
</dbReference>
<evidence type="ECO:0000256" key="9">
    <source>
        <dbReference type="ARBA" id="ARBA00023242"/>
    </source>
</evidence>
<proteinExistence type="inferred from homology"/>
<sequence length="485" mass="54619">MDSEAKNSEPTVLKDSELPSLKASMNTEPSKRKSKTPIKLTASCFNLCRFCGRQFDNMEEMQVHCQTHFSEKPPHVCYVCGKMYSTPSKLQRHVRVHSGERPYACSICGKRFTRSDHVKQHLKVHMPQRQKNVCRMCGMKFMRRQTLQVHLKSHGLSQIYTCNRCGEAFDCGTKLLTHKGTHEDMIVTNQNGEKIAVKFDPEATKTDCEPVNGIAKFGLGPQPDVKESLDGFVRKESNNPAVINLLNIKKEHGDMDYSNILINNDNDVVIEGNNDMDNSGMSISSYYSLAGASSNNYMDEGNSESMTDGGDRDKMIVIQSNDDEDDRREDNSNSPDFNGDLVNGKDDGEGMPETDDRHIFQSAIPKVEHKRLAPRLYQPSHRKSLTSTSNSSVNNITSNLGSATPVLGQTAGFFYGKRMTRCNHCCIWFEDSSMSMLHMSLHSADETDPFKCKKCLKRLGNRLEFMAHIVWHLDSSLGESNYINI</sequence>
<dbReference type="PROSITE" id="PS00028">
    <property type="entry name" value="ZINC_FINGER_C2H2_1"/>
    <property type="match status" value="7"/>
</dbReference>
<dbReference type="PROSITE" id="PS50157">
    <property type="entry name" value="ZINC_FINGER_C2H2_2"/>
    <property type="match status" value="5"/>
</dbReference>
<dbReference type="SUPFAM" id="SSF57667">
    <property type="entry name" value="beta-beta-alpha zinc fingers"/>
    <property type="match status" value="2"/>
</dbReference>
<feature type="domain" description="C2H2-type" evidence="12">
    <location>
        <begin position="46"/>
        <end position="73"/>
    </location>
</feature>
<evidence type="ECO:0000256" key="3">
    <source>
        <dbReference type="ARBA" id="ARBA00022723"/>
    </source>
</evidence>
<protein>
    <recommendedName>
        <fullName evidence="12">C2H2-type domain-containing protein</fullName>
    </recommendedName>
</protein>
<dbReference type="FunFam" id="3.30.160.60:FF:000483">
    <property type="entry name" value="Zinc finger protein 423"/>
    <property type="match status" value="1"/>
</dbReference>
<organism evidence="13 14">
    <name type="scientific">Patella caerulea</name>
    <name type="common">Rayed Mediterranean limpet</name>
    <dbReference type="NCBI Taxonomy" id="87958"/>
    <lineage>
        <taxon>Eukaryota</taxon>
        <taxon>Metazoa</taxon>
        <taxon>Spiralia</taxon>
        <taxon>Lophotrochozoa</taxon>
        <taxon>Mollusca</taxon>
        <taxon>Gastropoda</taxon>
        <taxon>Patellogastropoda</taxon>
        <taxon>Patelloidea</taxon>
        <taxon>Patellidae</taxon>
        <taxon>Patella</taxon>
    </lineage>
</organism>
<comment type="similarity">
    <text evidence="2">Belongs to the krueppel C2H2-type zinc-finger protein family.</text>
</comment>
<feature type="region of interest" description="Disordered" evidence="11">
    <location>
        <begin position="320"/>
        <end position="355"/>
    </location>
</feature>
<evidence type="ECO:0000256" key="10">
    <source>
        <dbReference type="PROSITE-ProRule" id="PRU00042"/>
    </source>
</evidence>
<evidence type="ECO:0000256" key="1">
    <source>
        <dbReference type="ARBA" id="ARBA00004123"/>
    </source>
</evidence>
<evidence type="ECO:0000256" key="2">
    <source>
        <dbReference type="ARBA" id="ARBA00006991"/>
    </source>
</evidence>
<dbReference type="GO" id="GO:0000981">
    <property type="term" value="F:DNA-binding transcription factor activity, RNA polymerase II-specific"/>
    <property type="evidence" value="ECO:0007669"/>
    <property type="project" value="TreeGrafter"/>
</dbReference>
<keyword evidence="5 10" id="KW-0863">Zinc-finger</keyword>
<name>A0AAN8J0S5_PATCE</name>
<keyword evidence="3" id="KW-0479">Metal-binding</keyword>
<dbReference type="AlphaFoldDB" id="A0AAN8J0S5"/>
<dbReference type="InterPro" id="IPR050527">
    <property type="entry name" value="Snail/Krueppel_Znf"/>
</dbReference>
<comment type="caution">
    <text evidence="13">The sequence shown here is derived from an EMBL/GenBank/DDBJ whole genome shotgun (WGS) entry which is preliminary data.</text>
</comment>
<feature type="domain" description="C2H2-type" evidence="12">
    <location>
        <begin position="103"/>
        <end position="130"/>
    </location>
</feature>
<comment type="subcellular location">
    <subcellularLocation>
        <location evidence="1">Nucleus</location>
    </subcellularLocation>
</comment>
<accession>A0AAN8J0S5</accession>
<dbReference type="GO" id="GO:0008270">
    <property type="term" value="F:zinc ion binding"/>
    <property type="evidence" value="ECO:0007669"/>
    <property type="project" value="UniProtKB-KW"/>
</dbReference>
<dbReference type="SMART" id="SM00355">
    <property type="entry name" value="ZnF_C2H2"/>
    <property type="match status" value="7"/>
</dbReference>
<evidence type="ECO:0000313" key="14">
    <source>
        <dbReference type="Proteomes" id="UP001347796"/>
    </source>
</evidence>
<reference evidence="13 14" key="1">
    <citation type="submission" date="2024-01" db="EMBL/GenBank/DDBJ databases">
        <title>The genome of the rayed Mediterranean limpet Patella caerulea (Linnaeus, 1758).</title>
        <authorList>
            <person name="Anh-Thu Weber A."/>
            <person name="Halstead-Nussloch G."/>
        </authorList>
    </citation>
    <scope>NUCLEOTIDE SEQUENCE [LARGE SCALE GENOMIC DNA]</scope>
    <source>
        <strain evidence="13">AATW-2023a</strain>
        <tissue evidence="13">Whole specimen</tissue>
    </source>
</reference>
<gene>
    <name evidence="13" type="ORF">SNE40_021926</name>
</gene>
<keyword evidence="14" id="KW-1185">Reference proteome</keyword>